<evidence type="ECO:0000259" key="9">
    <source>
        <dbReference type="Pfam" id="PF00673"/>
    </source>
</evidence>
<dbReference type="GO" id="GO:0005840">
    <property type="term" value="C:ribosome"/>
    <property type="evidence" value="ECO:0007669"/>
    <property type="project" value="UniProtKB-KW"/>
</dbReference>
<keyword evidence="2 6" id="KW-0699">rRNA-binding</keyword>
<evidence type="ECO:0000256" key="4">
    <source>
        <dbReference type="ARBA" id="ARBA00022980"/>
    </source>
</evidence>
<feature type="domain" description="Large ribosomal subunit protein uL5 C-terminal" evidence="9">
    <location>
        <begin position="89"/>
        <end position="180"/>
    </location>
</feature>
<evidence type="ECO:0000313" key="11">
    <source>
        <dbReference type="Proteomes" id="UP001168167"/>
    </source>
</evidence>
<dbReference type="PANTHER" id="PTHR11994">
    <property type="entry name" value="60S RIBOSOMAL PROTEIN L11-RELATED"/>
    <property type="match status" value="1"/>
</dbReference>
<sequence>MSVAPTRLQQLYEQKIVPDIMKRHGYKSHLAVPRLSKITLNMGIGQAVADKKKLQSAMEDMTQISGQKPVQTLARKSIAGFKLREEVAIGCKVTIRRKRMYDFLDRLITTALPRSRDFRGLKAKSLDGRGNYSLGIPEQIVFHEIQYEKIDELRGLDVTITTTASDDEQALELLLALGVPIQQQER</sequence>
<dbReference type="InterPro" id="IPR022803">
    <property type="entry name" value="Ribosomal_uL5_dom_sf"/>
</dbReference>
<evidence type="ECO:0000256" key="1">
    <source>
        <dbReference type="ARBA" id="ARBA00008553"/>
    </source>
</evidence>
<protein>
    <recommendedName>
        <fullName evidence="6">Large ribosomal subunit protein uL5</fullName>
    </recommendedName>
</protein>
<evidence type="ECO:0000256" key="5">
    <source>
        <dbReference type="ARBA" id="ARBA00023274"/>
    </source>
</evidence>
<evidence type="ECO:0000256" key="7">
    <source>
        <dbReference type="RuleBase" id="RU003930"/>
    </source>
</evidence>
<feature type="domain" description="Large ribosomal subunit protein uL5 N-terminal" evidence="8">
    <location>
        <begin position="31"/>
        <end position="84"/>
    </location>
</feature>
<dbReference type="EMBL" id="JANQAO010000001">
    <property type="protein sequence ID" value="MDM5147311.1"/>
    <property type="molecule type" value="Genomic_DNA"/>
</dbReference>
<dbReference type="PROSITE" id="PS00358">
    <property type="entry name" value="RIBOSOMAL_L5"/>
    <property type="match status" value="1"/>
</dbReference>
<reference evidence="10" key="2">
    <citation type="journal article" date="2023" name="Microbiome">
        <title>Synthase-selected sorting approach identifies a beta-lactone synthase in a nudibranch symbiotic bacterium.</title>
        <authorList>
            <person name="Dzunkova M."/>
            <person name="La Clair J.J."/>
            <person name="Tyml T."/>
            <person name="Doud D."/>
            <person name="Schulz F."/>
            <person name="Piquer-Esteban S."/>
            <person name="Porcel Sanchis D."/>
            <person name="Osborn A."/>
            <person name="Robinson D."/>
            <person name="Louie K.B."/>
            <person name="Bowen B.P."/>
            <person name="Bowers R.M."/>
            <person name="Lee J."/>
            <person name="Arnau V."/>
            <person name="Diaz-Villanueva W."/>
            <person name="Stepanauskas R."/>
            <person name="Gosliner T."/>
            <person name="Date S.V."/>
            <person name="Northen T.R."/>
            <person name="Cheng J.F."/>
            <person name="Burkart M.D."/>
            <person name="Woyke T."/>
        </authorList>
    </citation>
    <scope>NUCLEOTIDE SEQUENCE</scope>
    <source>
        <strain evidence="10">Df01</strain>
    </source>
</reference>
<dbReference type="InterPro" id="IPR020929">
    <property type="entry name" value="Ribosomal_uL5_CS"/>
</dbReference>
<dbReference type="InterPro" id="IPR002132">
    <property type="entry name" value="Ribosomal_uL5"/>
</dbReference>
<keyword evidence="5 6" id="KW-0687">Ribonucleoprotein</keyword>
<dbReference type="HAMAP" id="MF_01333_B">
    <property type="entry name" value="Ribosomal_uL5_B"/>
    <property type="match status" value="1"/>
</dbReference>
<proteinExistence type="inferred from homology"/>
<dbReference type="InterPro" id="IPR031310">
    <property type="entry name" value="Ribosomal_uL5_N"/>
</dbReference>
<evidence type="ECO:0000256" key="3">
    <source>
        <dbReference type="ARBA" id="ARBA00022884"/>
    </source>
</evidence>
<gene>
    <name evidence="6 10" type="primary">rplE</name>
    <name evidence="10" type="ORF">NQX30_02845</name>
</gene>
<evidence type="ECO:0000256" key="6">
    <source>
        <dbReference type="HAMAP-Rule" id="MF_01333"/>
    </source>
</evidence>
<dbReference type="Proteomes" id="UP001168167">
    <property type="component" value="Unassembled WGS sequence"/>
</dbReference>
<comment type="caution">
    <text evidence="10">The sequence shown here is derived from an EMBL/GenBank/DDBJ whole genome shotgun (WGS) entry which is preliminary data.</text>
</comment>
<name>A0ABT7QKR8_9GAMM</name>
<evidence type="ECO:0000259" key="8">
    <source>
        <dbReference type="Pfam" id="PF00281"/>
    </source>
</evidence>
<reference evidence="10" key="1">
    <citation type="submission" date="2022-08" db="EMBL/GenBank/DDBJ databases">
        <authorList>
            <person name="Dzunkova M."/>
            <person name="La Clair J."/>
            <person name="Tyml T."/>
            <person name="Doud D."/>
            <person name="Schulz F."/>
            <person name="Piquer S."/>
            <person name="Porcel Sanchis D."/>
            <person name="Osborn A."/>
            <person name="Robinson D."/>
            <person name="Louie K.B."/>
            <person name="Bowen B.P."/>
            <person name="Bowers R."/>
            <person name="Lee J."/>
            <person name="Arnau Llombart V."/>
            <person name="Diaz Villanueva W."/>
            <person name="Gosliner T."/>
            <person name="Northen T."/>
            <person name="Cheng J.-F."/>
            <person name="Burkart M.D."/>
            <person name="Woyke T."/>
        </authorList>
    </citation>
    <scope>NUCLEOTIDE SEQUENCE</scope>
    <source>
        <strain evidence="10">Df01</strain>
    </source>
</reference>
<dbReference type="InterPro" id="IPR031309">
    <property type="entry name" value="Ribosomal_uL5_C"/>
</dbReference>
<evidence type="ECO:0000313" key="10">
    <source>
        <dbReference type="EMBL" id="MDM5147311.1"/>
    </source>
</evidence>
<dbReference type="NCBIfam" id="NF000585">
    <property type="entry name" value="PRK00010.1"/>
    <property type="match status" value="1"/>
</dbReference>
<evidence type="ECO:0000256" key="2">
    <source>
        <dbReference type="ARBA" id="ARBA00022730"/>
    </source>
</evidence>
<keyword evidence="4 6" id="KW-0689">Ribosomal protein</keyword>
<keyword evidence="3 6" id="KW-0694">RNA-binding</keyword>
<keyword evidence="11" id="KW-1185">Reference proteome</keyword>
<accession>A0ABT7QKR8</accession>
<comment type="function">
    <text evidence="6">This is 1 of the proteins that bind and probably mediate the attachment of the 5S RNA into the large ribosomal subunit, where it forms part of the central protuberance. In the 70S ribosome it contacts protein S13 of the 30S subunit (bridge B1b), connecting the 2 subunits; this bridge is implicated in subunit movement. Contacts the P site tRNA; the 5S rRNA and some of its associated proteins might help stabilize positioning of ribosome-bound tRNAs.</text>
</comment>
<comment type="subunit">
    <text evidence="6">Part of the 50S ribosomal subunit; part of the 5S rRNA/L5/L18/L25 subcomplex. Contacts the 5S rRNA and the P site tRNA. Forms a bridge to the 30S subunit in the 70S ribosome.</text>
</comment>
<dbReference type="Gene3D" id="3.30.1440.10">
    <property type="match status" value="1"/>
</dbReference>
<organism evidence="10 11">
    <name type="scientific">Candidatus Doriopsillibacter californiensis</name>
    <dbReference type="NCBI Taxonomy" id="2970740"/>
    <lineage>
        <taxon>Bacteria</taxon>
        <taxon>Pseudomonadati</taxon>
        <taxon>Pseudomonadota</taxon>
        <taxon>Gammaproteobacteria</taxon>
        <taxon>Candidatus Tethybacterales</taxon>
        <taxon>Candidatus Persebacteraceae</taxon>
        <taxon>Candidatus Doriopsillibacter</taxon>
    </lineage>
</organism>
<dbReference type="Pfam" id="PF00673">
    <property type="entry name" value="Ribosomal_L5_C"/>
    <property type="match status" value="1"/>
</dbReference>
<comment type="similarity">
    <text evidence="1 6 7">Belongs to the universal ribosomal protein uL5 family.</text>
</comment>
<dbReference type="SUPFAM" id="SSF55282">
    <property type="entry name" value="RL5-like"/>
    <property type="match status" value="1"/>
</dbReference>
<keyword evidence="6" id="KW-0820">tRNA-binding</keyword>
<dbReference type="InterPro" id="IPR020930">
    <property type="entry name" value="Ribosomal_uL5_bac-type"/>
</dbReference>
<dbReference type="Pfam" id="PF00281">
    <property type="entry name" value="Ribosomal_L5"/>
    <property type="match status" value="1"/>
</dbReference>
<dbReference type="PIRSF" id="PIRSF002161">
    <property type="entry name" value="Ribosomal_L5"/>
    <property type="match status" value="1"/>
</dbReference>